<evidence type="ECO:0000313" key="5">
    <source>
        <dbReference type="Ensembl" id="ENSACOP00000003689.1"/>
    </source>
</evidence>
<keyword evidence="3" id="KW-0175">Coiled coil</keyword>
<keyword evidence="6" id="KW-1185">Reference proteome</keyword>
<dbReference type="GO" id="GO:0010758">
    <property type="term" value="P:regulation of macrophage chemotaxis"/>
    <property type="evidence" value="ECO:0007669"/>
    <property type="project" value="TreeGrafter"/>
</dbReference>
<dbReference type="GO" id="GO:0008017">
    <property type="term" value="F:microtubule binding"/>
    <property type="evidence" value="ECO:0007669"/>
    <property type="project" value="TreeGrafter"/>
</dbReference>
<evidence type="ECO:0000313" key="6">
    <source>
        <dbReference type="Proteomes" id="UP000694522"/>
    </source>
</evidence>
<comment type="subcellular location">
    <subcellularLocation>
        <location evidence="1">Nucleus</location>
    </subcellularLocation>
</comment>
<evidence type="ECO:0000256" key="3">
    <source>
        <dbReference type="ARBA" id="ARBA00023054"/>
    </source>
</evidence>
<dbReference type="GO" id="GO:0005634">
    <property type="term" value="C:nucleus"/>
    <property type="evidence" value="ECO:0007669"/>
    <property type="project" value="UniProtKB-SubCell"/>
</dbReference>
<sequence length="101" mass="11360">MLWSPKFSLSNMRVRLTAKGLLRNIRLPSGYKKTTVIFHTVDKGKQRSPRSSCIPTQASSDAHPLGTKAAELTQYKTKCETQSGIILQLKRFLTTIWALIV</sequence>
<dbReference type="PANTHER" id="PTHR24200">
    <property type="entry name" value="TOUCAN, ISOFORM A"/>
    <property type="match status" value="1"/>
</dbReference>
<reference evidence="5" key="2">
    <citation type="submission" date="2025-09" db="UniProtKB">
        <authorList>
            <consortium name="Ensembl"/>
        </authorList>
    </citation>
    <scope>IDENTIFICATION</scope>
</reference>
<keyword evidence="4" id="KW-0539">Nucleus</keyword>
<evidence type="ECO:0000256" key="2">
    <source>
        <dbReference type="ARBA" id="ARBA00007585"/>
    </source>
</evidence>
<organism evidence="5 6">
    <name type="scientific">Amazona collaria</name>
    <name type="common">yellow-billed parrot</name>
    <dbReference type="NCBI Taxonomy" id="241587"/>
    <lineage>
        <taxon>Eukaryota</taxon>
        <taxon>Metazoa</taxon>
        <taxon>Chordata</taxon>
        <taxon>Craniata</taxon>
        <taxon>Vertebrata</taxon>
        <taxon>Euteleostomi</taxon>
        <taxon>Archelosauria</taxon>
        <taxon>Archosauria</taxon>
        <taxon>Dinosauria</taxon>
        <taxon>Saurischia</taxon>
        <taxon>Theropoda</taxon>
        <taxon>Coelurosauria</taxon>
        <taxon>Aves</taxon>
        <taxon>Neognathae</taxon>
        <taxon>Neoaves</taxon>
        <taxon>Telluraves</taxon>
        <taxon>Australaves</taxon>
        <taxon>Psittaciformes</taxon>
        <taxon>Psittacidae</taxon>
        <taxon>Amazona</taxon>
    </lineage>
</organism>
<comment type="similarity">
    <text evidence="2">Belongs to the MTUS1 family.</text>
</comment>
<reference evidence="5" key="1">
    <citation type="submission" date="2025-08" db="UniProtKB">
        <authorList>
            <consortium name="Ensembl"/>
        </authorList>
    </citation>
    <scope>IDENTIFICATION</scope>
</reference>
<accession>A0A8B9F2A4</accession>
<dbReference type="PANTHER" id="PTHR24200:SF7">
    <property type="entry name" value="MICROTUBULE-ASSOCIATED TUMOR SUPPRESSOR 1"/>
    <property type="match status" value="1"/>
</dbReference>
<proteinExistence type="inferred from homology"/>
<name>A0A8B9F2A4_9PSIT</name>
<dbReference type="Ensembl" id="ENSACOT00000003825.1">
    <property type="protein sequence ID" value="ENSACOP00000003689.1"/>
    <property type="gene ID" value="ENSACOG00000002603.1"/>
</dbReference>
<protein>
    <submittedName>
        <fullName evidence="5">Uncharacterized protein</fullName>
    </submittedName>
</protein>
<evidence type="ECO:0000256" key="4">
    <source>
        <dbReference type="ARBA" id="ARBA00023242"/>
    </source>
</evidence>
<dbReference type="GO" id="GO:0005737">
    <property type="term" value="C:cytoplasm"/>
    <property type="evidence" value="ECO:0007669"/>
    <property type="project" value="TreeGrafter"/>
</dbReference>
<evidence type="ECO:0000256" key="1">
    <source>
        <dbReference type="ARBA" id="ARBA00004123"/>
    </source>
</evidence>
<dbReference type="AlphaFoldDB" id="A0A8B9F2A4"/>
<dbReference type="InterPro" id="IPR051293">
    <property type="entry name" value="MTUS1/CCDC69"/>
</dbReference>
<dbReference type="Proteomes" id="UP000694522">
    <property type="component" value="Unplaced"/>
</dbReference>